<dbReference type="Pfam" id="PF16976">
    <property type="entry name" value="RcpC"/>
    <property type="match status" value="1"/>
</dbReference>
<name>A0A4R8WV74_9MICO</name>
<organism evidence="2 3">
    <name type="scientific">Cryobacterium algoritolerans</name>
    <dbReference type="NCBI Taxonomy" id="1259184"/>
    <lineage>
        <taxon>Bacteria</taxon>
        <taxon>Bacillati</taxon>
        <taxon>Actinomycetota</taxon>
        <taxon>Actinomycetes</taxon>
        <taxon>Micrococcales</taxon>
        <taxon>Microbacteriaceae</taxon>
        <taxon>Cryobacterium</taxon>
    </lineage>
</organism>
<dbReference type="Proteomes" id="UP000298412">
    <property type="component" value="Unassembled WGS sequence"/>
</dbReference>
<dbReference type="OrthoDB" id="5182178at2"/>
<reference evidence="2 3" key="1">
    <citation type="submission" date="2019-03" db="EMBL/GenBank/DDBJ databases">
        <title>Genomics of glacier-inhabiting Cryobacterium strains.</title>
        <authorList>
            <person name="Liu Q."/>
            <person name="Xin Y.-H."/>
        </authorList>
    </citation>
    <scope>NUCLEOTIDE SEQUENCE [LARGE SCALE GENOMIC DNA]</scope>
    <source>
        <strain evidence="2 3">MDT1-3</strain>
    </source>
</reference>
<dbReference type="AlphaFoldDB" id="A0A4R8WV74"/>
<dbReference type="InterPro" id="IPR013974">
    <property type="entry name" value="SAF"/>
</dbReference>
<dbReference type="InterPro" id="IPR031571">
    <property type="entry name" value="RcpC_dom"/>
</dbReference>
<proteinExistence type="predicted"/>
<sequence length="244" mass="24831">MKTRLIGAILAIVLAIVGTVVLTGYVRGADARAADGVAFVSVYVVSREIPAGAAAGEIGSSIEAKQIPAIAAVPGHITRLSALRGKVADTALKPGEQLITSRWVDPAALAARGDVTVPDGMQAVTIALPVQQVVGGAVTAGDTVGVIIAATTKAAGSLEDSRIARQVFHKVLVTAVQQGSTTAAKGADKSTEPVSVVMVTLARTTPDIEKLVWGQEFGTVWLTIEPKAASETGSSVVDGSVVFQ</sequence>
<dbReference type="EMBL" id="SOFP01000046">
    <property type="protein sequence ID" value="TFC15181.1"/>
    <property type="molecule type" value="Genomic_DNA"/>
</dbReference>
<accession>A0A4R8WV74</accession>
<dbReference type="NCBIfam" id="TIGR03177">
    <property type="entry name" value="pilus_cpaB"/>
    <property type="match status" value="1"/>
</dbReference>
<dbReference type="CDD" id="cd11614">
    <property type="entry name" value="SAF_CpaB_FlgA_like"/>
    <property type="match status" value="1"/>
</dbReference>
<gene>
    <name evidence="2" type="primary">cpaB</name>
    <name evidence="2" type="ORF">E3O19_08590</name>
</gene>
<dbReference type="SMART" id="SM00858">
    <property type="entry name" value="SAF"/>
    <property type="match status" value="1"/>
</dbReference>
<evidence type="ECO:0000313" key="2">
    <source>
        <dbReference type="EMBL" id="TFC15181.1"/>
    </source>
</evidence>
<feature type="domain" description="SAF" evidence="1">
    <location>
        <begin position="40"/>
        <end position="104"/>
    </location>
</feature>
<keyword evidence="3" id="KW-1185">Reference proteome</keyword>
<protein>
    <submittedName>
        <fullName evidence="2">Flp pilus assembly protein CpaB</fullName>
    </submittedName>
</protein>
<evidence type="ECO:0000259" key="1">
    <source>
        <dbReference type="SMART" id="SM00858"/>
    </source>
</evidence>
<dbReference type="InterPro" id="IPR017592">
    <property type="entry name" value="Pilus_assmbl_Flp-typ_CpaB"/>
</dbReference>
<evidence type="ECO:0000313" key="3">
    <source>
        <dbReference type="Proteomes" id="UP000298412"/>
    </source>
</evidence>
<comment type="caution">
    <text evidence="2">The sequence shown here is derived from an EMBL/GenBank/DDBJ whole genome shotgun (WGS) entry which is preliminary data.</text>
</comment>
<dbReference type="RefSeq" id="WP_134566925.1">
    <property type="nucleotide sequence ID" value="NZ_SOFP01000046.1"/>
</dbReference>